<evidence type="ECO:0000313" key="1">
    <source>
        <dbReference type="EMBL" id="SBT36534.1"/>
    </source>
</evidence>
<organism evidence="1 2">
    <name type="scientific">Plasmodium ovale wallikeri</name>
    <dbReference type="NCBI Taxonomy" id="864142"/>
    <lineage>
        <taxon>Eukaryota</taxon>
        <taxon>Sar</taxon>
        <taxon>Alveolata</taxon>
        <taxon>Apicomplexa</taxon>
        <taxon>Aconoidasida</taxon>
        <taxon>Haemosporida</taxon>
        <taxon>Plasmodiidae</taxon>
        <taxon>Plasmodium</taxon>
        <taxon>Plasmodium (Plasmodium)</taxon>
    </lineage>
</organism>
<sequence>MDSPSFCQSRKFSFPPAHTYPQGENYQNSYGYSVGHGKDYEVFFFPPRGKHNEFCDHFQHATVMTGK</sequence>
<dbReference type="Proteomes" id="UP000078555">
    <property type="component" value="Unassembled WGS sequence"/>
</dbReference>
<reference evidence="2" key="1">
    <citation type="submission" date="2016-05" db="EMBL/GenBank/DDBJ databases">
        <authorList>
            <person name="Naeem Raeece"/>
        </authorList>
    </citation>
    <scope>NUCLEOTIDE SEQUENCE [LARGE SCALE GENOMIC DNA]</scope>
</reference>
<keyword evidence="2" id="KW-1185">Reference proteome</keyword>
<accession>A0A1A8YYJ3</accession>
<protein>
    <submittedName>
        <fullName evidence="1">Uncharacterized protein</fullName>
    </submittedName>
</protein>
<proteinExistence type="predicted"/>
<gene>
    <name evidence="1" type="ORF">POVWA1_032820</name>
</gene>
<dbReference type="EMBL" id="FLRD01000097">
    <property type="protein sequence ID" value="SBT36534.1"/>
    <property type="molecule type" value="Genomic_DNA"/>
</dbReference>
<evidence type="ECO:0000313" key="2">
    <source>
        <dbReference type="Proteomes" id="UP000078555"/>
    </source>
</evidence>
<dbReference type="AlphaFoldDB" id="A0A1A8YYJ3"/>
<name>A0A1A8YYJ3_PLAOA</name>